<organism evidence="2 3">
    <name type="scientific">Comamonas faecalis</name>
    <dbReference type="NCBI Taxonomy" id="1387849"/>
    <lineage>
        <taxon>Bacteria</taxon>
        <taxon>Pseudomonadati</taxon>
        <taxon>Pseudomonadota</taxon>
        <taxon>Betaproteobacteria</taxon>
        <taxon>Burkholderiales</taxon>
        <taxon>Comamonadaceae</taxon>
        <taxon>Comamonas</taxon>
    </lineage>
</organism>
<dbReference type="InterPro" id="IPR051466">
    <property type="entry name" value="D-amino_acid_metab_enzyme"/>
</dbReference>
<evidence type="ECO:0000313" key="3">
    <source>
        <dbReference type="Proteomes" id="UP001501627"/>
    </source>
</evidence>
<reference evidence="3" key="1">
    <citation type="journal article" date="2019" name="Int. J. Syst. Evol. Microbiol.">
        <title>The Global Catalogue of Microorganisms (GCM) 10K type strain sequencing project: providing services to taxonomists for standard genome sequencing and annotation.</title>
        <authorList>
            <consortium name="The Broad Institute Genomics Platform"/>
            <consortium name="The Broad Institute Genome Sequencing Center for Infectious Disease"/>
            <person name="Wu L."/>
            <person name="Ma J."/>
        </authorList>
    </citation>
    <scope>NUCLEOTIDE SEQUENCE [LARGE SCALE GENOMIC DNA]</scope>
    <source>
        <strain evidence="3">JCM 17561</strain>
    </source>
</reference>
<dbReference type="SMART" id="SM01119">
    <property type="entry name" value="D-ser_dehydrat"/>
    <property type="match status" value="1"/>
</dbReference>
<dbReference type="InterPro" id="IPR026956">
    <property type="entry name" value="D-ser_dehydrat-like_dom"/>
</dbReference>
<dbReference type="InterPro" id="IPR042208">
    <property type="entry name" value="D-ser_dehydrat-like_sf"/>
</dbReference>
<evidence type="ECO:0000259" key="1">
    <source>
        <dbReference type="SMART" id="SM01119"/>
    </source>
</evidence>
<feature type="domain" description="D-serine dehydratase-like" evidence="1">
    <location>
        <begin position="336"/>
        <end position="434"/>
    </location>
</feature>
<dbReference type="SUPFAM" id="SSF51419">
    <property type="entry name" value="PLP-binding barrel"/>
    <property type="match status" value="1"/>
</dbReference>
<dbReference type="Pfam" id="PF14031">
    <property type="entry name" value="D-ser_dehydrat"/>
    <property type="match status" value="1"/>
</dbReference>
<gene>
    <name evidence="2" type="ORF">GCM10022279_03180</name>
</gene>
<dbReference type="PANTHER" id="PTHR28004:SF8">
    <property type="entry name" value="D-SERINE DEAMINASE"/>
    <property type="match status" value="1"/>
</dbReference>
<dbReference type="PANTHER" id="PTHR28004">
    <property type="entry name" value="ZGC:162816-RELATED"/>
    <property type="match status" value="1"/>
</dbReference>
<proteinExistence type="predicted"/>
<evidence type="ECO:0000313" key="2">
    <source>
        <dbReference type="EMBL" id="GAA3983047.1"/>
    </source>
</evidence>
<dbReference type="Gene3D" id="2.40.37.20">
    <property type="entry name" value="D-serine dehydratase-like domain"/>
    <property type="match status" value="1"/>
</dbReference>
<name>A0ABP7QIN4_9BURK</name>
<comment type="caution">
    <text evidence="2">The sequence shown here is derived from an EMBL/GenBank/DDBJ whole genome shotgun (WGS) entry which is preliminary data.</text>
</comment>
<dbReference type="Gene3D" id="3.20.20.10">
    <property type="entry name" value="Alanine racemase"/>
    <property type="match status" value="1"/>
</dbReference>
<dbReference type="InterPro" id="IPR029066">
    <property type="entry name" value="PLP-binding_barrel"/>
</dbReference>
<dbReference type="Proteomes" id="UP001501627">
    <property type="component" value="Unassembled WGS sequence"/>
</dbReference>
<protein>
    <submittedName>
        <fullName evidence="2">Amino acid deaminase</fullName>
    </submittedName>
</protein>
<sequence length="447" mass="48038">MHNGRLILMESLFMTAADATLPIQPLTDRLKGYPLGASPCAPADIGARGWNVLAGDLPLPLAVLRRSALEHNLAWMQDWASRRGLWLAPHGKTTMSPQLFALQLQAGAWGLTFATVAQVAIGVQAGARRIVIANQVLQAADLDGLARLRAAHADLRVWFLVDSLAQLALIEQWAAQRGARGLAAPVWDVLLEVGVAGRRTGCRSQDEALALARALHASGAVWLAGIECYEGVAAHGDSAHDSAAVTDLVRRCLALAHACDAENLWDGDATDPVLLSAGGSAVFDLVLPLLQARGLSRTVQGVLRSGCYVTHDHGNYHRYLGLLQQRQGLASSLQPALTVWAMVQSVPEPGLALLACGKRDLSYDLDLPVPVRRAAPGSLQPQPAPAHWRITALNDQHAYLHFDAAAPQVGERVELGISHPCTTFDKWRWMPIVEDDGLVSAAVQTWF</sequence>
<accession>A0ABP7QIN4</accession>
<dbReference type="EMBL" id="BAABBP010000002">
    <property type="protein sequence ID" value="GAA3983047.1"/>
    <property type="molecule type" value="Genomic_DNA"/>
</dbReference>
<keyword evidence="3" id="KW-1185">Reference proteome</keyword>